<dbReference type="Gene3D" id="1.10.10.1320">
    <property type="entry name" value="Anti-sigma factor, zinc-finger domain"/>
    <property type="match status" value="1"/>
</dbReference>
<comment type="caution">
    <text evidence="1">The sequence shown here is derived from an EMBL/GenBank/DDBJ whole genome shotgun (WGS) entry which is preliminary data.</text>
</comment>
<evidence type="ECO:0000313" key="1">
    <source>
        <dbReference type="EMBL" id="GAJ21767.1"/>
    </source>
</evidence>
<gene>
    <name evidence="1" type="ORF">S12H4_55528</name>
</gene>
<dbReference type="InterPro" id="IPR041916">
    <property type="entry name" value="Anti_sigma_zinc_sf"/>
</dbReference>
<proteinExistence type="predicted"/>
<accession>X1VP75</accession>
<dbReference type="EMBL" id="BARW01035631">
    <property type="protein sequence ID" value="GAJ21767.1"/>
    <property type="molecule type" value="Genomic_DNA"/>
</dbReference>
<protein>
    <recommendedName>
        <fullName evidence="2">Zinc-finger domain-containing protein</fullName>
    </recommendedName>
</protein>
<organism evidence="1">
    <name type="scientific">marine sediment metagenome</name>
    <dbReference type="NCBI Taxonomy" id="412755"/>
    <lineage>
        <taxon>unclassified sequences</taxon>
        <taxon>metagenomes</taxon>
        <taxon>ecological metagenomes</taxon>
    </lineage>
</organism>
<feature type="non-terminal residue" evidence="1">
    <location>
        <position position="54"/>
    </location>
</feature>
<evidence type="ECO:0008006" key="2">
    <source>
        <dbReference type="Google" id="ProtNLM"/>
    </source>
</evidence>
<name>X1VP75_9ZZZZ</name>
<sequence>MKHINDTQMLDMLGGHVHADEQESLLAHMAQCSNCQQRWNKLRQTWDDLGALES</sequence>
<dbReference type="AlphaFoldDB" id="X1VP75"/>
<reference evidence="1" key="1">
    <citation type="journal article" date="2014" name="Front. Microbiol.">
        <title>High frequency of phylogenetically diverse reductive dehalogenase-homologous genes in deep subseafloor sedimentary metagenomes.</title>
        <authorList>
            <person name="Kawai M."/>
            <person name="Futagami T."/>
            <person name="Toyoda A."/>
            <person name="Takaki Y."/>
            <person name="Nishi S."/>
            <person name="Hori S."/>
            <person name="Arai W."/>
            <person name="Tsubouchi T."/>
            <person name="Morono Y."/>
            <person name="Uchiyama I."/>
            <person name="Ito T."/>
            <person name="Fujiyama A."/>
            <person name="Inagaki F."/>
            <person name="Takami H."/>
        </authorList>
    </citation>
    <scope>NUCLEOTIDE SEQUENCE</scope>
    <source>
        <strain evidence="1">Expedition CK06-06</strain>
    </source>
</reference>